<dbReference type="Pfam" id="PF25333">
    <property type="entry name" value="DUF2921_N"/>
    <property type="match status" value="3"/>
</dbReference>
<organism evidence="14 15">
    <name type="scientific">Theobroma cacao</name>
    <name type="common">Cacao</name>
    <name type="synonym">Cocoa</name>
    <dbReference type="NCBI Taxonomy" id="3641"/>
    <lineage>
        <taxon>Eukaryota</taxon>
        <taxon>Viridiplantae</taxon>
        <taxon>Streptophyta</taxon>
        <taxon>Embryophyta</taxon>
        <taxon>Tracheophyta</taxon>
        <taxon>Spermatophyta</taxon>
        <taxon>Magnoliopsida</taxon>
        <taxon>eudicotyledons</taxon>
        <taxon>Gunneridae</taxon>
        <taxon>Pentapetalae</taxon>
        <taxon>rosids</taxon>
        <taxon>malvids</taxon>
        <taxon>Malvales</taxon>
        <taxon>Malvaceae</taxon>
        <taxon>Byttnerioideae</taxon>
        <taxon>Theobroma</taxon>
    </lineage>
</organism>
<evidence type="ECO:0000256" key="10">
    <source>
        <dbReference type="SAM" id="Phobius"/>
    </source>
</evidence>
<gene>
    <name evidence="14" type="ORF">TCM_031509</name>
</gene>
<dbReference type="OMA" id="PVRDRTM"/>
<evidence type="ECO:0000313" key="14">
    <source>
        <dbReference type="EMBL" id="EOY13000.1"/>
    </source>
</evidence>
<evidence type="ECO:0000256" key="1">
    <source>
        <dbReference type="ARBA" id="ARBA00000900"/>
    </source>
</evidence>
<evidence type="ECO:0000256" key="4">
    <source>
        <dbReference type="ARBA" id="ARBA00012483"/>
    </source>
</evidence>
<dbReference type="InParanoid" id="A0A061F6K3"/>
<comment type="subcellular location">
    <subcellularLocation>
        <location evidence="2">Endomembrane system</location>
        <topology evidence="2">Multi-pass membrane protein</topology>
    </subcellularLocation>
</comment>
<reference evidence="14 15" key="1">
    <citation type="journal article" date="2013" name="Genome Biol.">
        <title>The genome sequence of the most widely cultivated cacao type and its use to identify candidate genes regulating pod color.</title>
        <authorList>
            <person name="Motamayor J.C."/>
            <person name="Mockaitis K."/>
            <person name="Schmutz J."/>
            <person name="Haiminen N."/>
            <person name="Iii D.L."/>
            <person name="Cornejo O."/>
            <person name="Findley S.D."/>
            <person name="Zheng P."/>
            <person name="Utro F."/>
            <person name="Royaert S."/>
            <person name="Saski C."/>
            <person name="Jenkins J."/>
            <person name="Podicheti R."/>
            <person name="Zhao M."/>
            <person name="Scheffler B.E."/>
            <person name="Stack J.C."/>
            <person name="Feltus F.A."/>
            <person name="Mustiga G.M."/>
            <person name="Amores F."/>
            <person name="Phillips W."/>
            <person name="Marelli J.P."/>
            <person name="May G.D."/>
            <person name="Shapiro H."/>
            <person name="Ma J."/>
            <person name="Bustamante C.D."/>
            <person name="Schnell R.J."/>
            <person name="Main D."/>
            <person name="Gilbert D."/>
            <person name="Parida L."/>
            <person name="Kuhn D.N."/>
        </authorList>
    </citation>
    <scope>NUCLEOTIDE SEQUENCE [LARGE SCALE GENOMIC DNA]</scope>
    <source>
        <strain evidence="15">cv. Matina 1-6</strain>
    </source>
</reference>
<keyword evidence="8 10" id="KW-1133">Transmembrane helix</keyword>
<accession>A0A061F6K3</accession>
<dbReference type="InterPro" id="IPR021319">
    <property type="entry name" value="DUF2921"/>
</dbReference>
<keyword evidence="9 10" id="KW-0472">Membrane</keyword>
<feature type="domain" description="DUF2921" evidence="13">
    <location>
        <begin position="51"/>
        <end position="220"/>
    </location>
</feature>
<dbReference type="STRING" id="3641.A0A061F6K3"/>
<evidence type="ECO:0000256" key="5">
    <source>
        <dbReference type="ARBA" id="ARBA00022679"/>
    </source>
</evidence>
<evidence type="ECO:0000256" key="11">
    <source>
        <dbReference type="SAM" id="SignalP"/>
    </source>
</evidence>
<evidence type="ECO:0000256" key="9">
    <source>
        <dbReference type="ARBA" id="ARBA00023136"/>
    </source>
</evidence>
<evidence type="ECO:0000256" key="7">
    <source>
        <dbReference type="ARBA" id="ARBA00022786"/>
    </source>
</evidence>
<dbReference type="GO" id="GO:0012505">
    <property type="term" value="C:endomembrane system"/>
    <property type="evidence" value="ECO:0007669"/>
    <property type="project" value="UniProtKB-SubCell"/>
</dbReference>
<feature type="chain" id="PRO_5001602274" description="RING-type E3 ubiquitin transferase" evidence="11">
    <location>
        <begin position="20"/>
        <end position="944"/>
    </location>
</feature>
<dbReference type="EMBL" id="CM001885">
    <property type="protein sequence ID" value="EOY13000.1"/>
    <property type="molecule type" value="Genomic_DNA"/>
</dbReference>
<feature type="transmembrane region" description="Helical" evidence="10">
    <location>
        <begin position="770"/>
        <end position="790"/>
    </location>
</feature>
<dbReference type="PANTHER" id="PTHR33389">
    <property type="entry name" value="FAMILY PROTEIN, PUTATIVE (DUF2921)-RELATED"/>
    <property type="match status" value="1"/>
</dbReference>
<dbReference type="PANTHER" id="PTHR33389:SF34">
    <property type="entry name" value="DUF2921 FAMILY PROTEIN"/>
    <property type="match status" value="1"/>
</dbReference>
<proteinExistence type="predicted"/>
<keyword evidence="11" id="KW-0732">Signal</keyword>
<feature type="domain" description="DUF2921" evidence="13">
    <location>
        <begin position="442"/>
        <end position="632"/>
    </location>
</feature>
<dbReference type="InterPro" id="IPR057425">
    <property type="entry name" value="DUF2921_N"/>
</dbReference>
<feature type="signal peptide" evidence="11">
    <location>
        <begin position="1"/>
        <end position="19"/>
    </location>
</feature>
<feature type="transmembrane region" description="Helical" evidence="10">
    <location>
        <begin position="889"/>
        <end position="907"/>
    </location>
</feature>
<evidence type="ECO:0000313" key="15">
    <source>
        <dbReference type="Proteomes" id="UP000026915"/>
    </source>
</evidence>
<dbReference type="EC" id="2.3.2.27" evidence="4"/>
<dbReference type="Gramene" id="EOY13000">
    <property type="protein sequence ID" value="EOY13000"/>
    <property type="gene ID" value="TCM_031509"/>
</dbReference>
<dbReference type="Proteomes" id="UP000026915">
    <property type="component" value="Chromosome 7"/>
</dbReference>
<dbReference type="Pfam" id="PF11145">
    <property type="entry name" value="DUF2921"/>
    <property type="match status" value="1"/>
</dbReference>
<feature type="domain" description="SWEET-like" evidence="12">
    <location>
        <begin position="645"/>
        <end position="921"/>
    </location>
</feature>
<feature type="transmembrane region" description="Helical" evidence="10">
    <location>
        <begin position="687"/>
        <end position="710"/>
    </location>
</feature>
<dbReference type="HOGENOM" id="CLU_010568_1_0_1"/>
<feature type="domain" description="DUF2921" evidence="13">
    <location>
        <begin position="270"/>
        <end position="413"/>
    </location>
</feature>
<feature type="transmembrane region" description="Helical" evidence="10">
    <location>
        <begin position="730"/>
        <end position="749"/>
    </location>
</feature>
<evidence type="ECO:0000256" key="6">
    <source>
        <dbReference type="ARBA" id="ARBA00022692"/>
    </source>
</evidence>
<name>A0A061F6K3_THECC</name>
<comment type="catalytic activity">
    <reaction evidence="1">
        <text>S-ubiquitinyl-[E2 ubiquitin-conjugating enzyme]-L-cysteine + [acceptor protein]-L-lysine = [E2 ubiquitin-conjugating enzyme]-L-cysteine + N(6)-ubiquitinyl-[acceptor protein]-L-lysine.</text>
        <dbReference type="EC" id="2.3.2.27"/>
    </reaction>
</comment>
<feature type="transmembrane region" description="Helical" evidence="10">
    <location>
        <begin position="843"/>
        <end position="861"/>
    </location>
</feature>
<keyword evidence="7" id="KW-0833">Ubl conjugation pathway</keyword>
<evidence type="ECO:0000256" key="8">
    <source>
        <dbReference type="ARBA" id="ARBA00022989"/>
    </source>
</evidence>
<comment type="pathway">
    <text evidence="3">Protein modification; protein ubiquitination.</text>
</comment>
<evidence type="ECO:0000259" key="13">
    <source>
        <dbReference type="Pfam" id="PF25333"/>
    </source>
</evidence>
<dbReference type="eggNOG" id="ENOG502QS79">
    <property type="taxonomic scope" value="Eukaryota"/>
</dbReference>
<dbReference type="AlphaFoldDB" id="A0A061F6K3"/>
<keyword evidence="15" id="KW-1185">Reference proteome</keyword>
<keyword evidence="5" id="KW-0808">Transferase</keyword>
<protein>
    <recommendedName>
        <fullName evidence="4">RING-type E3 ubiquitin transferase</fullName>
        <ecNumber evidence="4">2.3.2.27</ecNumber>
    </recommendedName>
</protein>
<evidence type="ECO:0000256" key="2">
    <source>
        <dbReference type="ARBA" id="ARBA00004127"/>
    </source>
</evidence>
<evidence type="ECO:0000256" key="3">
    <source>
        <dbReference type="ARBA" id="ARBA00004906"/>
    </source>
</evidence>
<keyword evidence="6 10" id="KW-0812">Transmembrane</keyword>
<evidence type="ECO:0000259" key="12">
    <source>
        <dbReference type="Pfam" id="PF11145"/>
    </source>
</evidence>
<sequence length="944" mass="106449">MLLLVLIVFGSSLSLRVSSKSINSIEEISYDVRPTTTLGPVHLSSSERYRVVQESKPVNEEFNISPFPERQNGYYSGGDEVQNSSSSLYYQSESKVLTFEAHHVYTTHVEDVFKVEGNLIFQSSYYYEQSFSGSLYSYSSDSSNRGALDFDFQGFWSRTTGRLCMVGTGYTYSKEGKLLHLAAVLKLNNLKQSSTINTLVTGTMDGLYAADEPNYFGQISLLMFPQVSYQYTKVSKLSTQGCPGGTDVPEKSSLSLSRTRTICNMFLGGASDFELEYGSGCASSKSCNPFGDGIGYLPQVMSLSMIQCSEDKLSLRFLIEFSNDNSMRYYRSSNFSTSLVGEGSWDARKNRLCIAACRIFDASSSLEKSHVGDCTTRLSLRFPAILSIRNTSTVVGEIWSEKPRNESGFFDRIAFRNTDRSSSGRIQLQGLKYEYTETDKVKKSCTKQKPKRNCRGQYPDGYSGDMGFHISNVKRSKERIVWGSSEPLAVGDQPYQRFPSLLPSSSLRPINYGNESDTSGRLLNISYKISITLRSLNLDAGLNPFNQSSNGYVEIKISAEGVYDSETGNLCMVGCRDLNSANTGSLSHSVDCEVLVDVQFPPLNSDRKGGIIRGSIRSMRETTDRLNFGPLDFSGRAYYRSWALESIWRMDFEMIMSVMSNTLAIVFVVLQIFHVRKNPGVGPFISLLMLVILALGHLIPLVLNLEAMFIQDSERSVWIRSGVWLEMNEVIIRVVTMVAFLLQIRLLMLSWTARCSDEKKKPLWIAEKRGLYVCFPVYIAGGLIAFVLKWRKNLVGTEWHSSYYDHEQVLLSGIRAYAGLILDAFLFPQILFNMFQNSREEALSRFFYIGITLVRLVPHGYDLYRAHNFLGIDDTYIYADPVADYYSTAWDFIIPVLGLFFAATIYMQQRFGGRCFLPQRFQESVIYEELPMASEDQFPQKSST</sequence>
<feature type="transmembrane region" description="Helical" evidence="10">
    <location>
        <begin position="810"/>
        <end position="831"/>
    </location>
</feature>
<dbReference type="GO" id="GO:0061630">
    <property type="term" value="F:ubiquitin protein ligase activity"/>
    <property type="evidence" value="ECO:0007669"/>
    <property type="project" value="UniProtKB-EC"/>
</dbReference>
<feature type="transmembrane region" description="Helical" evidence="10">
    <location>
        <begin position="654"/>
        <end position="675"/>
    </location>
</feature>